<reference evidence="1 2" key="1">
    <citation type="submission" date="2019-10" db="EMBL/GenBank/DDBJ databases">
        <title>Alkalibaculum tamaniensis sp.nov., a new alkaliphilic acetogen, isolated on methoxylated aromatics from a mud volcano.</title>
        <authorList>
            <person name="Khomyakova M.A."/>
            <person name="Merkel A.Y."/>
            <person name="Bonch-Osmolovskaya E.A."/>
            <person name="Slobodkin A.I."/>
        </authorList>
    </citation>
    <scope>NUCLEOTIDE SEQUENCE [LARGE SCALE GENOMIC DNA]</scope>
    <source>
        <strain evidence="1 2">M08DMB</strain>
    </source>
</reference>
<keyword evidence="2" id="KW-1185">Reference proteome</keyword>
<gene>
    <name evidence="1" type="ORF">GC105_08350</name>
</gene>
<organism evidence="1 2">
    <name type="scientific">Alkalibaculum sporogenes</name>
    <dbReference type="NCBI Taxonomy" id="2655001"/>
    <lineage>
        <taxon>Bacteria</taxon>
        <taxon>Bacillati</taxon>
        <taxon>Bacillota</taxon>
        <taxon>Clostridia</taxon>
        <taxon>Eubacteriales</taxon>
        <taxon>Eubacteriaceae</taxon>
        <taxon>Alkalibaculum</taxon>
    </lineage>
</organism>
<accession>A0A6A7K8G2</accession>
<protein>
    <submittedName>
        <fullName evidence="1">Uncharacterized protein</fullName>
    </submittedName>
</protein>
<evidence type="ECO:0000313" key="1">
    <source>
        <dbReference type="EMBL" id="MPW25799.1"/>
    </source>
</evidence>
<comment type="caution">
    <text evidence="1">The sequence shown here is derived from an EMBL/GenBank/DDBJ whole genome shotgun (WGS) entry which is preliminary data.</text>
</comment>
<dbReference type="EMBL" id="WHNX01000011">
    <property type="protein sequence ID" value="MPW25799.1"/>
    <property type="molecule type" value="Genomic_DNA"/>
</dbReference>
<proteinExistence type="predicted"/>
<name>A0A6A7K8G2_9FIRM</name>
<sequence length="199" mass="22395">MAVAYIFRHKNGGSSSRTYEPMGIGEQPISVTNGQIFLFPDESVDAAGQWRTFFYIYRNTGSFVMTSMFTDNYGFPKEGEVVNGYGDKLYSLPNFNKAVYGSSYAYAGGSHYGLRKETYLEKLVNGNWQTQKTLPQNHRVIIGGGQGYTYSNNANFNNFNRLRCWGYKNASGIVIETTGLYVRVRDITMDSGSYAINTR</sequence>
<dbReference type="AlphaFoldDB" id="A0A6A7K8G2"/>
<dbReference type="RefSeq" id="WP_152803626.1">
    <property type="nucleotide sequence ID" value="NZ_WHNX01000011.1"/>
</dbReference>
<evidence type="ECO:0000313" key="2">
    <source>
        <dbReference type="Proteomes" id="UP000440004"/>
    </source>
</evidence>
<dbReference type="Proteomes" id="UP000440004">
    <property type="component" value="Unassembled WGS sequence"/>
</dbReference>